<protein>
    <submittedName>
        <fullName evidence="1">Uncharacterized protein</fullName>
    </submittedName>
</protein>
<dbReference type="AlphaFoldDB" id="A0A8X6SYP1"/>
<reference evidence="1" key="1">
    <citation type="submission" date="2020-08" db="EMBL/GenBank/DDBJ databases">
        <title>Multicomponent nature underlies the extraordinary mechanical properties of spider dragline silk.</title>
        <authorList>
            <person name="Kono N."/>
            <person name="Nakamura H."/>
            <person name="Mori M."/>
            <person name="Yoshida Y."/>
            <person name="Ohtoshi R."/>
            <person name="Malay A.D."/>
            <person name="Moran D.A.P."/>
            <person name="Tomita M."/>
            <person name="Numata K."/>
            <person name="Arakawa K."/>
        </authorList>
    </citation>
    <scope>NUCLEOTIDE SEQUENCE</scope>
</reference>
<keyword evidence="2" id="KW-1185">Reference proteome</keyword>
<organism evidence="1 2">
    <name type="scientific">Trichonephila clavipes</name>
    <name type="common">Golden silk orbweaver</name>
    <name type="synonym">Nephila clavipes</name>
    <dbReference type="NCBI Taxonomy" id="2585209"/>
    <lineage>
        <taxon>Eukaryota</taxon>
        <taxon>Metazoa</taxon>
        <taxon>Ecdysozoa</taxon>
        <taxon>Arthropoda</taxon>
        <taxon>Chelicerata</taxon>
        <taxon>Arachnida</taxon>
        <taxon>Araneae</taxon>
        <taxon>Araneomorphae</taxon>
        <taxon>Entelegynae</taxon>
        <taxon>Araneoidea</taxon>
        <taxon>Nephilidae</taxon>
        <taxon>Trichonephila</taxon>
    </lineage>
</organism>
<sequence>MNYRETLSSGCETDPMHLSEAQKSSFLHLRRTYWTISTLNQAPCNFWLFSKIEIILKEAQFRSRDERRQNVTKELSNIPKFTSRSIFGSGRNAGVGVCKRKLHTLNFMRNLFPNSAIISRRPGKDF</sequence>
<proteinExistence type="predicted"/>
<name>A0A8X6SYP1_TRICX</name>
<dbReference type="Proteomes" id="UP000887159">
    <property type="component" value="Unassembled WGS sequence"/>
</dbReference>
<evidence type="ECO:0000313" key="2">
    <source>
        <dbReference type="Proteomes" id="UP000887159"/>
    </source>
</evidence>
<dbReference type="EMBL" id="BMAU01021354">
    <property type="protein sequence ID" value="GFY20053.1"/>
    <property type="molecule type" value="Genomic_DNA"/>
</dbReference>
<comment type="caution">
    <text evidence="1">The sequence shown here is derived from an EMBL/GenBank/DDBJ whole genome shotgun (WGS) entry which is preliminary data.</text>
</comment>
<accession>A0A8X6SYP1</accession>
<evidence type="ECO:0000313" key="1">
    <source>
        <dbReference type="EMBL" id="GFY20053.1"/>
    </source>
</evidence>
<gene>
    <name evidence="1" type="ORF">TNCV_2147461</name>
</gene>